<proteinExistence type="predicted"/>
<dbReference type="SUPFAM" id="SSF82784">
    <property type="entry name" value="OsmC-like"/>
    <property type="match status" value="1"/>
</dbReference>
<organism evidence="1 2">
    <name type="scientific">Candidatus Avelusimicrobium gallicola</name>
    <dbReference type="NCBI Taxonomy" id="2562704"/>
    <lineage>
        <taxon>Bacteria</taxon>
        <taxon>Pseudomonadati</taxon>
        <taxon>Elusimicrobiota</taxon>
        <taxon>Elusimicrobia</taxon>
        <taxon>Elusimicrobiales</taxon>
        <taxon>Elusimicrobiaceae</taxon>
        <taxon>Candidatus Avelusimicrobium</taxon>
    </lineage>
</organism>
<reference evidence="1" key="1">
    <citation type="submission" date="2019-04" db="EMBL/GenBank/DDBJ databases">
        <title>Evolution of Biomass-Degrading Anaerobic Consortia Revealed by Metagenomics.</title>
        <authorList>
            <person name="Peng X."/>
        </authorList>
    </citation>
    <scope>NUCLEOTIDE SEQUENCE</scope>
    <source>
        <strain evidence="1">SIG66</strain>
    </source>
</reference>
<dbReference type="InterPro" id="IPR003718">
    <property type="entry name" value="OsmC/Ohr_fam"/>
</dbReference>
<sequence length="128" mass="14016">MPIIQVKLGQNLCTQGGLLSQPVTVKTAFNAPREDLNPGEMLCASLGACMLTMIGFMASKRGEDAVGTEVRIAPEFDEKHTQITAMEISFLFPSHFTAAQKEFYSRAAQTCPVHNSLRADIAYTIHIK</sequence>
<dbReference type="InterPro" id="IPR015946">
    <property type="entry name" value="KH_dom-like_a/b"/>
</dbReference>
<protein>
    <submittedName>
        <fullName evidence="1">OsmC family protein</fullName>
    </submittedName>
</protein>
<evidence type="ECO:0000313" key="1">
    <source>
        <dbReference type="EMBL" id="MBE6421598.1"/>
    </source>
</evidence>
<dbReference type="Gene3D" id="3.30.300.20">
    <property type="match status" value="1"/>
</dbReference>
<comment type="caution">
    <text evidence="1">The sequence shown here is derived from an EMBL/GenBank/DDBJ whole genome shotgun (WGS) entry which is preliminary data.</text>
</comment>
<dbReference type="EMBL" id="SUVG01000006">
    <property type="protein sequence ID" value="MBE6421598.1"/>
    <property type="molecule type" value="Genomic_DNA"/>
</dbReference>
<gene>
    <name evidence="1" type="ORF">E7027_05680</name>
</gene>
<evidence type="ECO:0000313" key="2">
    <source>
        <dbReference type="Proteomes" id="UP000725649"/>
    </source>
</evidence>
<dbReference type="Pfam" id="PF02566">
    <property type="entry name" value="OsmC"/>
    <property type="match status" value="1"/>
</dbReference>
<name>A0A928DPH9_9BACT</name>
<dbReference type="AlphaFoldDB" id="A0A928DPH9"/>
<accession>A0A928DPH9</accession>
<dbReference type="InterPro" id="IPR036102">
    <property type="entry name" value="OsmC/Ohrsf"/>
</dbReference>
<dbReference type="Proteomes" id="UP000725649">
    <property type="component" value="Unassembled WGS sequence"/>
</dbReference>